<organism evidence="18 19">
    <name type="scientific">Wansuia hejianensis</name>
    <dbReference type="NCBI Taxonomy" id="2763667"/>
    <lineage>
        <taxon>Bacteria</taxon>
        <taxon>Bacillati</taxon>
        <taxon>Bacillota</taxon>
        <taxon>Clostridia</taxon>
        <taxon>Lachnospirales</taxon>
        <taxon>Lachnospiraceae</taxon>
        <taxon>Wansuia</taxon>
    </lineage>
</organism>
<evidence type="ECO:0000256" key="7">
    <source>
        <dbReference type="ARBA" id="ARBA00022729"/>
    </source>
</evidence>
<dbReference type="PANTHER" id="PTHR21581:SF6">
    <property type="entry name" value="TRAFFICKING PROTEIN PARTICLE COMPLEX SUBUNIT 12"/>
    <property type="match status" value="1"/>
</dbReference>
<accession>A0A7G9GF97</accession>
<evidence type="ECO:0000256" key="5">
    <source>
        <dbReference type="ARBA" id="ARBA00022645"/>
    </source>
</evidence>
<keyword evidence="11" id="KW-0961">Cell wall biogenesis/degradation</keyword>
<dbReference type="KEGG" id="whj:H9Q79_04110"/>
<dbReference type="InterPro" id="IPR015956">
    <property type="entry name" value="Peniciliin-bd_prot_C_sf"/>
</dbReference>
<dbReference type="GO" id="GO:0071555">
    <property type="term" value="P:cell wall organization"/>
    <property type="evidence" value="ECO:0007669"/>
    <property type="project" value="UniProtKB-KW"/>
</dbReference>
<evidence type="ECO:0000256" key="8">
    <source>
        <dbReference type="ARBA" id="ARBA00022801"/>
    </source>
</evidence>
<keyword evidence="19" id="KW-1185">Reference proteome</keyword>
<dbReference type="SUPFAM" id="SSF56601">
    <property type="entry name" value="beta-lactamase/transpeptidase-like"/>
    <property type="match status" value="1"/>
</dbReference>
<dbReference type="PANTHER" id="PTHR21581">
    <property type="entry name" value="D-ALANYL-D-ALANINE CARBOXYPEPTIDASE"/>
    <property type="match status" value="1"/>
</dbReference>
<dbReference type="EMBL" id="CP060635">
    <property type="protein sequence ID" value="QNM09479.1"/>
    <property type="molecule type" value="Genomic_DNA"/>
</dbReference>
<evidence type="ECO:0000256" key="14">
    <source>
        <dbReference type="PIRSR" id="PIRSR618044-2"/>
    </source>
</evidence>
<feature type="domain" description="Peptidase S11 D-Ala-D-Ala carboxypeptidase A C-terminal" evidence="17">
    <location>
        <begin position="282"/>
        <end position="369"/>
    </location>
</feature>
<dbReference type="InterPro" id="IPR001967">
    <property type="entry name" value="Peptidase_S11_N"/>
</dbReference>
<dbReference type="InterPro" id="IPR012338">
    <property type="entry name" value="Beta-lactam/transpept-like"/>
</dbReference>
<dbReference type="GO" id="GO:0006508">
    <property type="term" value="P:proteolysis"/>
    <property type="evidence" value="ECO:0007669"/>
    <property type="project" value="UniProtKB-KW"/>
</dbReference>
<comment type="catalytic activity">
    <reaction evidence="12">
        <text>Preferential cleavage: (Ac)2-L-Lys-D-Ala-|-D-Ala. Also transpeptidation of peptidyl-alanyl moieties that are N-acyl substituents of D-alanine.</text>
        <dbReference type="EC" id="3.4.16.4"/>
    </reaction>
</comment>
<feature type="active site" description="Acyl-ester intermediate" evidence="13">
    <location>
        <position position="58"/>
    </location>
</feature>
<evidence type="ECO:0000256" key="10">
    <source>
        <dbReference type="ARBA" id="ARBA00022984"/>
    </source>
</evidence>
<evidence type="ECO:0000259" key="17">
    <source>
        <dbReference type="SMART" id="SM00936"/>
    </source>
</evidence>
<feature type="active site" evidence="13">
    <location>
        <position position="118"/>
    </location>
</feature>
<evidence type="ECO:0000256" key="1">
    <source>
        <dbReference type="ARBA" id="ARBA00003217"/>
    </source>
</evidence>
<dbReference type="Pfam" id="PF07943">
    <property type="entry name" value="PBP5_C"/>
    <property type="match status" value="1"/>
</dbReference>
<dbReference type="Pfam" id="PF00768">
    <property type="entry name" value="Peptidase_S11"/>
    <property type="match status" value="1"/>
</dbReference>
<evidence type="ECO:0000256" key="9">
    <source>
        <dbReference type="ARBA" id="ARBA00022960"/>
    </source>
</evidence>
<dbReference type="InterPro" id="IPR037167">
    <property type="entry name" value="Peptidase_S11_C_sf"/>
</dbReference>
<dbReference type="InterPro" id="IPR012907">
    <property type="entry name" value="Peptidase_S11_C"/>
</dbReference>
<comment type="pathway">
    <text evidence="2">Cell wall biogenesis; peptidoglycan biosynthesis.</text>
</comment>
<keyword evidence="8" id="KW-0378">Hydrolase</keyword>
<keyword evidence="9" id="KW-0133">Cell shape</keyword>
<comment type="similarity">
    <text evidence="3 15">Belongs to the peptidase S11 family.</text>
</comment>
<evidence type="ECO:0000256" key="13">
    <source>
        <dbReference type="PIRSR" id="PIRSR618044-1"/>
    </source>
</evidence>
<evidence type="ECO:0000256" key="6">
    <source>
        <dbReference type="ARBA" id="ARBA00022670"/>
    </source>
</evidence>
<dbReference type="UniPathway" id="UPA00219"/>
<name>A0A7G9GF97_9FIRM</name>
<dbReference type="SMART" id="SM00936">
    <property type="entry name" value="PBP5_C"/>
    <property type="match status" value="1"/>
</dbReference>
<dbReference type="InterPro" id="IPR018044">
    <property type="entry name" value="Peptidase_S11"/>
</dbReference>
<proteinExistence type="inferred from homology"/>
<feature type="chain" id="PRO_5039029310" description="serine-type D-Ala-D-Ala carboxypeptidase" evidence="16">
    <location>
        <begin position="26"/>
        <end position="399"/>
    </location>
</feature>
<keyword evidence="5 18" id="KW-0121">Carboxypeptidase</keyword>
<keyword evidence="10" id="KW-0573">Peptidoglycan synthesis</keyword>
<dbReference type="GO" id="GO:0009252">
    <property type="term" value="P:peptidoglycan biosynthetic process"/>
    <property type="evidence" value="ECO:0007669"/>
    <property type="project" value="UniProtKB-UniPathway"/>
</dbReference>
<evidence type="ECO:0000313" key="19">
    <source>
        <dbReference type="Proteomes" id="UP000515860"/>
    </source>
</evidence>
<sequence>MKKVLCSLLSFLLIFLMMTPAEVRAELEISAPSVLLLEESTGQVLYEKNADEQRSPASITKIMTLILIFDELEKGTISLTDEVVTSAHAKSMGGSQVFLEEGEKQTVETLIKCIVVASGNDASVAMAEYIAGSESDFVARMNARAAELGMTATKFEDCCGLTDSAGHYTTARDVALMSRELVTHYPQILNYSSIWMEDITHVTAQGTKPFTLSNTNKLIRSYEGCVGLKTGSTSTAKYCVSAVAQRNGITLIAVVMGAPDHKVRFTDASVLLNYGFGSCTLYEDENQEEFNPVPVENSITKEVKVAYAEKFRYLETEGRDLSQIQKTVELPEKVTAPVKKGETAGRAVYTLDGQEIGSVAILYQKDVEAAEYVDYVKLLWKQYLRFGNKDSQDEVPAEG</sequence>
<reference evidence="18 19" key="1">
    <citation type="submission" date="2020-08" db="EMBL/GenBank/DDBJ databases">
        <authorList>
            <person name="Liu C."/>
            <person name="Sun Q."/>
        </authorList>
    </citation>
    <scope>NUCLEOTIDE SEQUENCE [LARGE SCALE GENOMIC DNA]</scope>
    <source>
        <strain evidence="18 19">NSJ-29</strain>
    </source>
</reference>
<feature type="binding site" evidence="14">
    <location>
        <position position="229"/>
    </location>
    <ligand>
        <name>substrate</name>
    </ligand>
</feature>
<dbReference type="GO" id="GO:0008360">
    <property type="term" value="P:regulation of cell shape"/>
    <property type="evidence" value="ECO:0007669"/>
    <property type="project" value="UniProtKB-KW"/>
</dbReference>
<comment type="function">
    <text evidence="1">Removes C-terminal D-alanyl residues from sugar-peptide cell wall precursors.</text>
</comment>
<dbReference type="Gene3D" id="3.40.710.10">
    <property type="entry name" value="DD-peptidase/beta-lactamase superfamily"/>
    <property type="match status" value="1"/>
</dbReference>
<evidence type="ECO:0000256" key="3">
    <source>
        <dbReference type="ARBA" id="ARBA00007164"/>
    </source>
</evidence>
<evidence type="ECO:0000256" key="2">
    <source>
        <dbReference type="ARBA" id="ARBA00004752"/>
    </source>
</evidence>
<protein>
    <recommendedName>
        <fullName evidence="4">serine-type D-Ala-D-Ala carboxypeptidase</fullName>
        <ecNumber evidence="4">3.4.16.4</ecNumber>
    </recommendedName>
</protein>
<evidence type="ECO:0000256" key="15">
    <source>
        <dbReference type="RuleBase" id="RU004016"/>
    </source>
</evidence>
<evidence type="ECO:0000256" key="4">
    <source>
        <dbReference type="ARBA" id="ARBA00012448"/>
    </source>
</evidence>
<dbReference type="EC" id="3.4.16.4" evidence="4"/>
<evidence type="ECO:0000256" key="16">
    <source>
        <dbReference type="SAM" id="SignalP"/>
    </source>
</evidence>
<evidence type="ECO:0000256" key="11">
    <source>
        <dbReference type="ARBA" id="ARBA00023316"/>
    </source>
</evidence>
<dbReference type="SUPFAM" id="SSF69189">
    <property type="entry name" value="Penicillin-binding protein associated domain"/>
    <property type="match status" value="1"/>
</dbReference>
<gene>
    <name evidence="18" type="ORF">H9Q79_04110</name>
</gene>
<dbReference type="AlphaFoldDB" id="A0A7G9GF97"/>
<evidence type="ECO:0000256" key="12">
    <source>
        <dbReference type="ARBA" id="ARBA00034000"/>
    </source>
</evidence>
<feature type="active site" description="Proton acceptor" evidence="13">
    <location>
        <position position="61"/>
    </location>
</feature>
<feature type="signal peptide" evidence="16">
    <location>
        <begin position="1"/>
        <end position="25"/>
    </location>
</feature>
<keyword evidence="6" id="KW-0645">Protease</keyword>
<dbReference type="GO" id="GO:0009002">
    <property type="term" value="F:serine-type D-Ala-D-Ala carboxypeptidase activity"/>
    <property type="evidence" value="ECO:0007669"/>
    <property type="project" value="UniProtKB-EC"/>
</dbReference>
<dbReference type="Gene3D" id="2.60.410.10">
    <property type="entry name" value="D-Ala-D-Ala carboxypeptidase, C-terminal domain"/>
    <property type="match status" value="1"/>
</dbReference>
<dbReference type="PRINTS" id="PR00725">
    <property type="entry name" value="DADACBPTASE1"/>
</dbReference>
<keyword evidence="7 16" id="KW-0732">Signal</keyword>
<dbReference type="RefSeq" id="WP_249329247.1">
    <property type="nucleotide sequence ID" value="NZ_CP060635.1"/>
</dbReference>
<evidence type="ECO:0000313" key="18">
    <source>
        <dbReference type="EMBL" id="QNM09479.1"/>
    </source>
</evidence>
<dbReference type="Proteomes" id="UP000515860">
    <property type="component" value="Chromosome"/>
</dbReference>